<protein>
    <recommendedName>
        <fullName evidence="9">RING-type domain-containing protein</fullName>
    </recommendedName>
</protein>
<feature type="transmembrane region" description="Helical" evidence="8">
    <location>
        <begin position="62"/>
        <end position="82"/>
    </location>
</feature>
<organism evidence="10 11">
    <name type="scientific">Catenaria anguillulae PL171</name>
    <dbReference type="NCBI Taxonomy" id="765915"/>
    <lineage>
        <taxon>Eukaryota</taxon>
        <taxon>Fungi</taxon>
        <taxon>Fungi incertae sedis</taxon>
        <taxon>Blastocladiomycota</taxon>
        <taxon>Blastocladiomycetes</taxon>
        <taxon>Blastocladiales</taxon>
        <taxon>Catenariaceae</taxon>
        <taxon>Catenaria</taxon>
    </lineage>
</organism>
<dbReference type="InterPro" id="IPR001841">
    <property type="entry name" value="Znf_RING"/>
</dbReference>
<feature type="transmembrane region" description="Helical" evidence="8">
    <location>
        <begin position="311"/>
        <end position="329"/>
    </location>
</feature>
<evidence type="ECO:0000256" key="4">
    <source>
        <dbReference type="ARBA" id="ARBA00022989"/>
    </source>
</evidence>
<gene>
    <name evidence="10" type="ORF">BCR44DRAFT_36822</name>
</gene>
<dbReference type="STRING" id="765915.A0A1Y2HZV0"/>
<feature type="transmembrane region" description="Helical" evidence="8">
    <location>
        <begin position="184"/>
        <end position="201"/>
    </location>
</feature>
<dbReference type="Pfam" id="PF13639">
    <property type="entry name" value="zf-RING_2"/>
    <property type="match status" value="1"/>
</dbReference>
<dbReference type="PANTHER" id="PTHR13407">
    <property type="entry name" value="RNF121 PROTEIN"/>
    <property type="match status" value="1"/>
</dbReference>
<comment type="caution">
    <text evidence="10">The sequence shown here is derived from an EMBL/GenBank/DDBJ whole genome shotgun (WGS) entry which is preliminary data.</text>
</comment>
<dbReference type="SMART" id="SM00184">
    <property type="entry name" value="RING"/>
    <property type="match status" value="1"/>
</dbReference>
<comment type="subcellular location">
    <subcellularLocation>
        <location evidence="1">Membrane</location>
        <topology evidence="1">Multi-pass membrane protein</topology>
    </subcellularLocation>
</comment>
<feature type="domain" description="RING-type" evidence="9">
    <location>
        <begin position="235"/>
        <end position="284"/>
    </location>
</feature>
<dbReference type="Gene3D" id="3.30.40.10">
    <property type="entry name" value="Zinc/RING finger domain, C3HC4 (zinc finger)"/>
    <property type="match status" value="1"/>
</dbReference>
<dbReference type="EMBL" id="MCFL01000008">
    <property type="protein sequence ID" value="ORZ38692.1"/>
    <property type="molecule type" value="Genomic_DNA"/>
</dbReference>
<dbReference type="CDD" id="cd16475">
    <property type="entry name" value="RING-H2_RNF121-like"/>
    <property type="match status" value="1"/>
</dbReference>
<evidence type="ECO:0000256" key="2">
    <source>
        <dbReference type="ARBA" id="ARBA00022692"/>
    </source>
</evidence>
<evidence type="ECO:0000256" key="7">
    <source>
        <dbReference type="SAM" id="MobiDB-lite"/>
    </source>
</evidence>
<name>A0A1Y2HZV0_9FUNG</name>
<feature type="transmembrane region" description="Helical" evidence="8">
    <location>
        <begin position="89"/>
        <end position="109"/>
    </location>
</feature>
<keyword evidence="2 8" id="KW-0812">Transmembrane</keyword>
<evidence type="ECO:0000256" key="6">
    <source>
        <dbReference type="PROSITE-ProRule" id="PRU00175"/>
    </source>
</evidence>
<evidence type="ECO:0000256" key="3">
    <source>
        <dbReference type="ARBA" id="ARBA00022723"/>
    </source>
</evidence>
<evidence type="ECO:0000259" key="9">
    <source>
        <dbReference type="PROSITE" id="PS50089"/>
    </source>
</evidence>
<dbReference type="SMART" id="SM01197">
    <property type="entry name" value="FANCL_C"/>
    <property type="match status" value="1"/>
</dbReference>
<evidence type="ECO:0000313" key="10">
    <source>
        <dbReference type="EMBL" id="ORZ38692.1"/>
    </source>
</evidence>
<dbReference type="SUPFAM" id="SSF57850">
    <property type="entry name" value="RING/U-box"/>
    <property type="match status" value="1"/>
</dbReference>
<keyword evidence="5 8" id="KW-0472">Membrane</keyword>
<dbReference type="Proteomes" id="UP000193411">
    <property type="component" value="Unassembled WGS sequence"/>
</dbReference>
<feature type="region of interest" description="Disordered" evidence="7">
    <location>
        <begin position="1"/>
        <end position="23"/>
    </location>
</feature>
<dbReference type="GO" id="GO:0005789">
    <property type="term" value="C:endoplasmic reticulum membrane"/>
    <property type="evidence" value="ECO:0007669"/>
    <property type="project" value="TreeGrafter"/>
</dbReference>
<keyword evidence="11" id="KW-1185">Reference proteome</keyword>
<dbReference type="InterPro" id="IPR013083">
    <property type="entry name" value="Znf_RING/FYVE/PHD"/>
</dbReference>
<dbReference type="GO" id="GO:0008270">
    <property type="term" value="F:zinc ion binding"/>
    <property type="evidence" value="ECO:0007669"/>
    <property type="project" value="UniProtKB-KW"/>
</dbReference>
<dbReference type="PANTHER" id="PTHR13407:SF0">
    <property type="entry name" value="FI05221P"/>
    <property type="match status" value="1"/>
</dbReference>
<dbReference type="GO" id="GO:0000139">
    <property type="term" value="C:Golgi membrane"/>
    <property type="evidence" value="ECO:0007669"/>
    <property type="project" value="TreeGrafter"/>
</dbReference>
<keyword evidence="3" id="KW-0479">Metal-binding</keyword>
<dbReference type="PROSITE" id="PS50089">
    <property type="entry name" value="ZF_RING_2"/>
    <property type="match status" value="1"/>
</dbReference>
<feature type="transmembrane region" description="Helical" evidence="8">
    <location>
        <begin position="115"/>
        <end position="133"/>
    </location>
</feature>
<sequence>MSAAPVPIVGGNAGTGSNSNAPPAPIVDGTSELDYAAAGLEPLTPEEQEYLRKHAGHEGQHLAMILILITALVLAQVALIEWRRRRPKSYAYISLAGLALVPLALAINAKFTRFLWIYALFVLANSWVVYRATRRPMSSRTPRAVYRWFAAVYQICYFLGIAGYVVVILSLLGISNLVTNGPDAFSFGLLVMFYGLYFGVLSRDFVEVLSDHMAQAIGYYSKDGLPQKYLRENVCAVCGDHTLGDPDGDSPNPTHQLNCGHVFHESCIRGWCITGKKQSCPYCSEKVDLSAFSEHPWDKAQMYYLQVIDMLRYLVVWQPLIFIGVHGLYKVIGLE</sequence>
<keyword evidence="4 8" id="KW-1133">Transmembrane helix</keyword>
<evidence type="ECO:0000256" key="5">
    <source>
        <dbReference type="ARBA" id="ARBA00023136"/>
    </source>
</evidence>
<keyword evidence="6" id="KW-0863">Zinc-finger</keyword>
<keyword evidence="6" id="KW-0862">Zinc</keyword>
<accession>A0A1Y2HZV0</accession>
<evidence type="ECO:0000313" key="11">
    <source>
        <dbReference type="Proteomes" id="UP000193411"/>
    </source>
</evidence>
<reference evidence="10 11" key="1">
    <citation type="submission" date="2016-07" db="EMBL/GenBank/DDBJ databases">
        <title>Pervasive Adenine N6-methylation of Active Genes in Fungi.</title>
        <authorList>
            <consortium name="DOE Joint Genome Institute"/>
            <person name="Mondo S.J."/>
            <person name="Dannebaum R.O."/>
            <person name="Kuo R.C."/>
            <person name="Labutti K."/>
            <person name="Haridas S."/>
            <person name="Kuo A."/>
            <person name="Salamov A."/>
            <person name="Ahrendt S.R."/>
            <person name="Lipzen A."/>
            <person name="Sullivan W."/>
            <person name="Andreopoulos W.B."/>
            <person name="Clum A."/>
            <person name="Lindquist E."/>
            <person name="Daum C."/>
            <person name="Ramamoorthy G.K."/>
            <person name="Gryganskyi A."/>
            <person name="Culley D."/>
            <person name="Magnuson J.K."/>
            <person name="James T.Y."/>
            <person name="O'Malley M.A."/>
            <person name="Stajich J.E."/>
            <person name="Spatafora J.W."/>
            <person name="Visel A."/>
            <person name="Grigoriev I.V."/>
        </authorList>
    </citation>
    <scope>NUCLEOTIDE SEQUENCE [LARGE SCALE GENOMIC DNA]</scope>
    <source>
        <strain evidence="10 11">PL171</strain>
    </source>
</reference>
<proteinExistence type="predicted"/>
<dbReference type="AlphaFoldDB" id="A0A1Y2HZV0"/>
<evidence type="ECO:0000256" key="8">
    <source>
        <dbReference type="SAM" id="Phobius"/>
    </source>
</evidence>
<feature type="transmembrane region" description="Helical" evidence="8">
    <location>
        <begin position="145"/>
        <end position="172"/>
    </location>
</feature>
<dbReference type="InterPro" id="IPR040176">
    <property type="entry name" value="RNF121/RNF175"/>
</dbReference>
<dbReference type="GO" id="GO:0061630">
    <property type="term" value="F:ubiquitin protein ligase activity"/>
    <property type="evidence" value="ECO:0007669"/>
    <property type="project" value="TreeGrafter"/>
</dbReference>
<evidence type="ECO:0000256" key="1">
    <source>
        <dbReference type="ARBA" id="ARBA00004141"/>
    </source>
</evidence>
<dbReference type="OrthoDB" id="8062037at2759"/>
<dbReference type="GO" id="GO:0036503">
    <property type="term" value="P:ERAD pathway"/>
    <property type="evidence" value="ECO:0007669"/>
    <property type="project" value="TreeGrafter"/>
</dbReference>